<comment type="caution">
    <text evidence="4">The sequence shown here is derived from an EMBL/GenBank/DDBJ whole genome shotgun (WGS) entry which is preliminary data.</text>
</comment>
<dbReference type="SFLD" id="SFLDS00019">
    <property type="entry name" value="Glutathione_Transferase_(cytos"/>
    <property type="match status" value="1"/>
</dbReference>
<evidence type="ECO:0000313" key="5">
    <source>
        <dbReference type="Proteomes" id="UP001242045"/>
    </source>
</evidence>
<evidence type="ECO:0000259" key="2">
    <source>
        <dbReference type="PROSITE" id="PS50404"/>
    </source>
</evidence>
<evidence type="ECO:0000256" key="1">
    <source>
        <dbReference type="RuleBase" id="RU003494"/>
    </source>
</evidence>
<dbReference type="EC" id="2.5.1.18" evidence="4"/>
<dbReference type="InterPro" id="IPR040079">
    <property type="entry name" value="Glutathione_S-Trfase"/>
</dbReference>
<name>A0AAW8CRT8_9BURK</name>
<dbReference type="PANTHER" id="PTHR44051">
    <property type="entry name" value="GLUTATHIONE S-TRANSFERASE-RELATED"/>
    <property type="match status" value="1"/>
</dbReference>
<proteinExistence type="inferred from homology"/>
<feature type="domain" description="GST C-terminal" evidence="3">
    <location>
        <begin position="84"/>
        <end position="207"/>
    </location>
</feature>
<dbReference type="RefSeq" id="WP_307683443.1">
    <property type="nucleotide sequence ID" value="NZ_JAUSRD010000001.1"/>
</dbReference>
<dbReference type="PANTHER" id="PTHR44051:SF2">
    <property type="entry name" value="HYPOTHETICAL GLUTATHIONE S-TRANSFERASE LIKE PROTEIN"/>
    <property type="match status" value="1"/>
</dbReference>
<organism evidence="4 5">
    <name type="scientific">Variovorax boronicumulans</name>
    <dbReference type="NCBI Taxonomy" id="436515"/>
    <lineage>
        <taxon>Bacteria</taxon>
        <taxon>Pseudomonadati</taxon>
        <taxon>Pseudomonadota</taxon>
        <taxon>Betaproteobacteria</taxon>
        <taxon>Burkholderiales</taxon>
        <taxon>Comamonadaceae</taxon>
        <taxon>Variovorax</taxon>
    </lineage>
</organism>
<keyword evidence="4" id="KW-0808">Transferase</keyword>
<dbReference type="InterPro" id="IPR036282">
    <property type="entry name" value="Glutathione-S-Trfase_C_sf"/>
</dbReference>
<evidence type="ECO:0000313" key="4">
    <source>
        <dbReference type="EMBL" id="MDP9890954.1"/>
    </source>
</evidence>
<sequence>MLRLYDSRLSGNSWKIRILLSQLGLAYQRITLDLQKGETREPAFLQISRFARVPVLVLEDGRPIVESGAILLHLAEGTPYLPDDPYLRTEVMGWLFFEQADLQKAIAIPRVLHLRGLAQARQQDIDRFHADGYPGLEKLDQWLLARTWLVGERYTIADLAVSAYVGLAAQGGYDMARFTGIRDWLARVQGQRGWVRLLPEDGAAANA</sequence>
<dbReference type="Pfam" id="PF00043">
    <property type="entry name" value="GST_C"/>
    <property type="match status" value="1"/>
</dbReference>
<dbReference type="Gene3D" id="1.20.1050.10">
    <property type="match status" value="1"/>
</dbReference>
<protein>
    <submittedName>
        <fullName evidence="4">Glutathione S-transferase</fullName>
        <ecNumber evidence="4">2.5.1.18</ecNumber>
    </submittedName>
</protein>
<dbReference type="InterPro" id="IPR004045">
    <property type="entry name" value="Glutathione_S-Trfase_N"/>
</dbReference>
<dbReference type="SUPFAM" id="SSF47616">
    <property type="entry name" value="GST C-terminal domain-like"/>
    <property type="match status" value="1"/>
</dbReference>
<dbReference type="InterPro" id="IPR036249">
    <property type="entry name" value="Thioredoxin-like_sf"/>
</dbReference>
<dbReference type="InterPro" id="IPR010987">
    <property type="entry name" value="Glutathione-S-Trfase_C-like"/>
</dbReference>
<dbReference type="InterPro" id="IPR004046">
    <property type="entry name" value="GST_C"/>
</dbReference>
<dbReference type="Pfam" id="PF02798">
    <property type="entry name" value="GST_N"/>
    <property type="match status" value="1"/>
</dbReference>
<dbReference type="PROSITE" id="PS50405">
    <property type="entry name" value="GST_CTER"/>
    <property type="match status" value="1"/>
</dbReference>
<feature type="domain" description="GST N-terminal" evidence="2">
    <location>
        <begin position="1"/>
        <end position="82"/>
    </location>
</feature>
<dbReference type="SUPFAM" id="SSF52833">
    <property type="entry name" value="Thioredoxin-like"/>
    <property type="match status" value="1"/>
</dbReference>
<dbReference type="EMBL" id="JAUSRD010000001">
    <property type="protein sequence ID" value="MDP9890954.1"/>
    <property type="molecule type" value="Genomic_DNA"/>
</dbReference>
<accession>A0AAW8CRT8</accession>
<comment type="similarity">
    <text evidence="1">Belongs to the GST superfamily.</text>
</comment>
<dbReference type="GO" id="GO:0004364">
    <property type="term" value="F:glutathione transferase activity"/>
    <property type="evidence" value="ECO:0007669"/>
    <property type="project" value="UniProtKB-EC"/>
</dbReference>
<dbReference type="CDD" id="cd03056">
    <property type="entry name" value="GST_N_4"/>
    <property type="match status" value="1"/>
</dbReference>
<dbReference type="Proteomes" id="UP001242045">
    <property type="component" value="Unassembled WGS sequence"/>
</dbReference>
<evidence type="ECO:0000259" key="3">
    <source>
        <dbReference type="PROSITE" id="PS50405"/>
    </source>
</evidence>
<dbReference type="PROSITE" id="PS50404">
    <property type="entry name" value="GST_NTER"/>
    <property type="match status" value="1"/>
</dbReference>
<dbReference type="Gene3D" id="3.40.30.10">
    <property type="entry name" value="Glutaredoxin"/>
    <property type="match status" value="1"/>
</dbReference>
<dbReference type="SFLD" id="SFLDG00358">
    <property type="entry name" value="Main_(cytGST)"/>
    <property type="match status" value="1"/>
</dbReference>
<reference evidence="4" key="1">
    <citation type="submission" date="2023-07" db="EMBL/GenBank/DDBJ databases">
        <title>Sorghum-associated microbial communities from plants grown in Nebraska, USA.</title>
        <authorList>
            <person name="Schachtman D."/>
        </authorList>
    </citation>
    <scope>NUCLEOTIDE SEQUENCE</scope>
    <source>
        <strain evidence="4">DS3754</strain>
    </source>
</reference>
<dbReference type="AlphaFoldDB" id="A0AAW8CRT8"/>
<gene>
    <name evidence="4" type="ORF">J2W31_000050</name>
</gene>